<keyword evidence="1" id="KW-0472">Membrane</keyword>
<proteinExistence type="predicted"/>
<dbReference type="KEGG" id="tsph:KIH39_00655"/>
<feature type="transmembrane region" description="Helical" evidence="1">
    <location>
        <begin position="42"/>
        <end position="59"/>
    </location>
</feature>
<accession>A0A8E6B5D9</accession>
<dbReference type="AlphaFoldDB" id="A0A8E6B5D9"/>
<keyword evidence="1" id="KW-0812">Transmembrane</keyword>
<feature type="domain" description="DUF6677" evidence="2">
    <location>
        <begin position="20"/>
        <end position="173"/>
    </location>
</feature>
<feature type="transmembrane region" description="Helical" evidence="1">
    <location>
        <begin position="150"/>
        <end position="177"/>
    </location>
</feature>
<keyword evidence="1" id="KW-1133">Transmembrane helix</keyword>
<dbReference type="Pfam" id="PF20382">
    <property type="entry name" value="DUF6677"/>
    <property type="match status" value="1"/>
</dbReference>
<dbReference type="RefSeq" id="WP_213497352.1">
    <property type="nucleotide sequence ID" value="NZ_CP074694.1"/>
</dbReference>
<gene>
    <name evidence="3" type="ORF">KIH39_00655</name>
</gene>
<reference evidence="3" key="1">
    <citation type="submission" date="2021-05" db="EMBL/GenBank/DDBJ databases">
        <title>Complete genome sequence of the cellulolytic planctomycete Telmatocola sphagniphila SP2T and characterization of the first cellulase from planctomycetes.</title>
        <authorList>
            <person name="Rakitin A.L."/>
            <person name="Beletsky A.V."/>
            <person name="Naumoff D.G."/>
            <person name="Kulichevskaya I.S."/>
            <person name="Mardanov A.V."/>
            <person name="Ravin N.V."/>
            <person name="Dedysh S.N."/>
        </authorList>
    </citation>
    <scope>NUCLEOTIDE SEQUENCE</scope>
    <source>
        <strain evidence="3">SP2T</strain>
    </source>
</reference>
<dbReference type="EMBL" id="CP074694">
    <property type="protein sequence ID" value="QVL32460.1"/>
    <property type="molecule type" value="Genomic_DNA"/>
</dbReference>
<evidence type="ECO:0000313" key="3">
    <source>
        <dbReference type="EMBL" id="QVL32460.1"/>
    </source>
</evidence>
<protein>
    <recommendedName>
        <fullName evidence="2">DUF6677 domain-containing protein</fullName>
    </recommendedName>
</protein>
<evidence type="ECO:0000313" key="4">
    <source>
        <dbReference type="Proteomes" id="UP000676194"/>
    </source>
</evidence>
<dbReference type="Proteomes" id="UP000676194">
    <property type="component" value="Chromosome"/>
</dbReference>
<evidence type="ECO:0000259" key="2">
    <source>
        <dbReference type="Pfam" id="PF20382"/>
    </source>
</evidence>
<sequence>MKEETYRIIAAPPQKPDVLAGILSYLIPGLGQMSQGRMTKGLIFFVCLHGLFFYGLWLGEWQNVYITNKEAGNRPPDPRAHMHLVYCLTARPHYVGQFFIGMSAWPAIYQFMHYDETKEAGPRFGKLEREPSDEKLNDMQRNDQKVFDLAWVYTVIAGVLNILVIYDAIAGAAFTIVPVTKKKIEEAAKSEAAAPPSPIPAGNAKTVITEPIKTIEIKREGSI</sequence>
<organism evidence="3 4">
    <name type="scientific">Telmatocola sphagniphila</name>
    <dbReference type="NCBI Taxonomy" id="1123043"/>
    <lineage>
        <taxon>Bacteria</taxon>
        <taxon>Pseudomonadati</taxon>
        <taxon>Planctomycetota</taxon>
        <taxon>Planctomycetia</taxon>
        <taxon>Gemmatales</taxon>
        <taxon>Gemmataceae</taxon>
    </lineage>
</organism>
<dbReference type="InterPro" id="IPR046499">
    <property type="entry name" value="DUF6677"/>
</dbReference>
<keyword evidence="4" id="KW-1185">Reference proteome</keyword>
<evidence type="ECO:0000256" key="1">
    <source>
        <dbReference type="SAM" id="Phobius"/>
    </source>
</evidence>
<name>A0A8E6B5D9_9BACT</name>